<protein>
    <submittedName>
        <fullName evidence="3">Threonine/homoserine efflux transporter RhtA</fullName>
    </submittedName>
</protein>
<accession>A0A1G5X1T9</accession>
<feature type="transmembrane region" description="Helical" evidence="1">
    <location>
        <begin position="67"/>
        <end position="87"/>
    </location>
</feature>
<feature type="domain" description="EamA" evidence="2">
    <location>
        <begin position="151"/>
        <end position="289"/>
    </location>
</feature>
<feature type="transmembrane region" description="Helical" evidence="1">
    <location>
        <begin position="216"/>
        <end position="234"/>
    </location>
</feature>
<keyword evidence="1" id="KW-0472">Membrane</keyword>
<evidence type="ECO:0000259" key="2">
    <source>
        <dbReference type="Pfam" id="PF00892"/>
    </source>
</evidence>
<keyword evidence="1" id="KW-0812">Transmembrane</keyword>
<evidence type="ECO:0000256" key="1">
    <source>
        <dbReference type="SAM" id="Phobius"/>
    </source>
</evidence>
<dbReference type="Pfam" id="PF00892">
    <property type="entry name" value="EamA"/>
    <property type="match status" value="2"/>
</dbReference>
<feature type="transmembrane region" description="Helical" evidence="1">
    <location>
        <begin position="5"/>
        <end position="23"/>
    </location>
</feature>
<name>A0A1G5X1T9_9EURY</name>
<keyword evidence="4" id="KW-1185">Reference proteome</keyword>
<dbReference type="GO" id="GO:0016020">
    <property type="term" value="C:membrane"/>
    <property type="evidence" value="ECO:0007669"/>
    <property type="project" value="InterPro"/>
</dbReference>
<dbReference type="RefSeq" id="WP_149732392.1">
    <property type="nucleotide sequence ID" value="NZ_FMXB01000016.1"/>
</dbReference>
<dbReference type="EMBL" id="FMXB01000016">
    <property type="protein sequence ID" value="SDA64232.1"/>
    <property type="molecule type" value="Genomic_DNA"/>
</dbReference>
<dbReference type="InterPro" id="IPR037185">
    <property type="entry name" value="EmrE-like"/>
</dbReference>
<dbReference type="OrthoDB" id="76856at2157"/>
<dbReference type="InterPro" id="IPR000620">
    <property type="entry name" value="EamA_dom"/>
</dbReference>
<feature type="transmembrane region" description="Helical" evidence="1">
    <location>
        <begin position="35"/>
        <end position="55"/>
    </location>
</feature>
<dbReference type="PANTHER" id="PTHR22911:SF79">
    <property type="entry name" value="MOBA-LIKE NTP TRANSFERASE DOMAIN-CONTAINING PROTEIN"/>
    <property type="match status" value="1"/>
</dbReference>
<feature type="transmembrane region" description="Helical" evidence="1">
    <location>
        <begin position="93"/>
        <end position="115"/>
    </location>
</feature>
<dbReference type="AlphaFoldDB" id="A0A1G5X1T9"/>
<dbReference type="Gene3D" id="1.10.3730.20">
    <property type="match status" value="2"/>
</dbReference>
<evidence type="ECO:0000313" key="4">
    <source>
        <dbReference type="Proteomes" id="UP000323439"/>
    </source>
</evidence>
<reference evidence="3 4" key="1">
    <citation type="submission" date="2016-10" db="EMBL/GenBank/DDBJ databases">
        <authorList>
            <person name="Varghese N."/>
            <person name="Submissions S."/>
        </authorList>
    </citation>
    <scope>NUCLEOTIDE SEQUENCE [LARGE SCALE GENOMIC DNA]</scope>
    <source>
        <strain evidence="3 4">DSM 16643</strain>
    </source>
</reference>
<organism evidence="3 4">
    <name type="scientific">Methanobrevibacter millerae</name>
    <dbReference type="NCBI Taxonomy" id="230361"/>
    <lineage>
        <taxon>Archaea</taxon>
        <taxon>Methanobacteriati</taxon>
        <taxon>Methanobacteriota</taxon>
        <taxon>Methanomada group</taxon>
        <taxon>Methanobacteria</taxon>
        <taxon>Methanobacteriales</taxon>
        <taxon>Methanobacteriaceae</taxon>
        <taxon>Methanobrevibacter</taxon>
    </lineage>
</organism>
<sequence length="293" mass="31655">MKKLYYIFAILSGLLFGSGGIFVRTLTQNGIDSTTLLFLRFSIALPVILMVILVSDRNLLKIRLKDLKLFIVTGLSIIALNLCYNTSVNCVSLSLAAILLSSAPVFVIIFAYVLFKERITSKKIVSIALVIMGCILTTGLLEGNVANVSAMGILAGAGSAIFWAIYTVASKKCLEEGIETYTILFYSLIIITIVLLPVTSFTQISTFINLNVGPNIVFLILHSLFCFAMPYVLLTLSLNHIDSGSASILTSGAEPLSALVYGIIVYSEIPTPLMFFGMILAIIALAILSKSES</sequence>
<feature type="transmembrane region" description="Helical" evidence="1">
    <location>
        <begin position="181"/>
        <end position="204"/>
    </location>
</feature>
<dbReference type="PANTHER" id="PTHR22911">
    <property type="entry name" value="ACYL-MALONYL CONDENSING ENZYME-RELATED"/>
    <property type="match status" value="1"/>
</dbReference>
<gene>
    <name evidence="3" type="ORF">SAMN02910315_01882</name>
</gene>
<dbReference type="Proteomes" id="UP000323439">
    <property type="component" value="Unassembled WGS sequence"/>
</dbReference>
<feature type="transmembrane region" description="Helical" evidence="1">
    <location>
        <begin position="147"/>
        <end position="169"/>
    </location>
</feature>
<feature type="transmembrane region" description="Helical" evidence="1">
    <location>
        <begin position="272"/>
        <end position="289"/>
    </location>
</feature>
<keyword evidence="1" id="KW-1133">Transmembrane helix</keyword>
<feature type="domain" description="EamA" evidence="2">
    <location>
        <begin position="5"/>
        <end position="138"/>
    </location>
</feature>
<evidence type="ECO:0000313" key="3">
    <source>
        <dbReference type="EMBL" id="SDA64232.1"/>
    </source>
</evidence>
<feature type="transmembrane region" description="Helical" evidence="1">
    <location>
        <begin position="124"/>
        <end position="141"/>
    </location>
</feature>
<proteinExistence type="predicted"/>
<feature type="transmembrane region" description="Helical" evidence="1">
    <location>
        <begin position="246"/>
        <end position="266"/>
    </location>
</feature>
<dbReference type="SUPFAM" id="SSF103481">
    <property type="entry name" value="Multidrug resistance efflux transporter EmrE"/>
    <property type="match status" value="2"/>
</dbReference>